<evidence type="ECO:0000313" key="4">
    <source>
        <dbReference type="EMBL" id="GLJ58169.1"/>
    </source>
</evidence>
<dbReference type="InterPro" id="IPR045051">
    <property type="entry name" value="SBT"/>
</dbReference>
<dbReference type="PANTHER" id="PTHR10795">
    <property type="entry name" value="PROPROTEIN CONVERTASE SUBTILISIN/KEXIN"/>
    <property type="match status" value="1"/>
</dbReference>
<proteinExistence type="inferred from homology"/>
<evidence type="ECO:0000256" key="2">
    <source>
        <dbReference type="ARBA" id="ARBA00022729"/>
    </source>
</evidence>
<keyword evidence="3" id="KW-1133">Transmembrane helix</keyword>
<feature type="non-terminal residue" evidence="4">
    <location>
        <position position="1"/>
    </location>
</feature>
<evidence type="ECO:0000313" key="5">
    <source>
        <dbReference type="Proteomes" id="UP001234787"/>
    </source>
</evidence>
<accession>A0AAD3NUF3</accession>
<reference evidence="4" key="1">
    <citation type="submission" date="2022-12" db="EMBL/GenBank/DDBJ databases">
        <title>Chromosome-Level Genome Assembly of Japanese Cedar (Cryptomeriajaponica D. Don).</title>
        <authorList>
            <person name="Fujino T."/>
            <person name="Yamaguchi K."/>
            <person name="Yokoyama T."/>
            <person name="Hamanaka T."/>
            <person name="Harazono Y."/>
            <person name="Kamada H."/>
            <person name="Kobayashi W."/>
            <person name="Ujino-Ihara T."/>
            <person name="Uchiyama K."/>
            <person name="Matsumoto A."/>
            <person name="Izuno A."/>
            <person name="Tsumura Y."/>
            <person name="Toyoda A."/>
            <person name="Shigenobu S."/>
            <person name="Moriguchi Y."/>
            <person name="Ueno S."/>
            <person name="Kasahara M."/>
        </authorList>
    </citation>
    <scope>NUCLEOTIDE SEQUENCE</scope>
</reference>
<gene>
    <name evidence="4" type="ORF">SUGI_1422310</name>
</gene>
<dbReference type="AlphaFoldDB" id="A0AAD3NUF3"/>
<keyword evidence="5" id="KW-1185">Reference proteome</keyword>
<sequence>PNITAPGVDILAAWSNAAPVSMDLLDKRVVDFNIISGIAMTCHHATGAAAYVMSFHPDKSPVAIKSALMTTDAYPFHYPKNLYIHFIFLIFTISICCYSINIGCNIRWQ</sequence>
<dbReference type="Gene3D" id="3.40.50.200">
    <property type="entry name" value="Peptidase S8/S53 domain"/>
    <property type="match status" value="1"/>
</dbReference>
<evidence type="ECO:0000256" key="3">
    <source>
        <dbReference type="SAM" id="Phobius"/>
    </source>
</evidence>
<organism evidence="4 5">
    <name type="scientific">Cryptomeria japonica</name>
    <name type="common">Japanese cedar</name>
    <name type="synonym">Cupressus japonica</name>
    <dbReference type="NCBI Taxonomy" id="3369"/>
    <lineage>
        <taxon>Eukaryota</taxon>
        <taxon>Viridiplantae</taxon>
        <taxon>Streptophyta</taxon>
        <taxon>Embryophyta</taxon>
        <taxon>Tracheophyta</taxon>
        <taxon>Spermatophyta</taxon>
        <taxon>Pinopsida</taxon>
        <taxon>Pinidae</taxon>
        <taxon>Conifers II</taxon>
        <taxon>Cupressales</taxon>
        <taxon>Cupressaceae</taxon>
        <taxon>Cryptomeria</taxon>
    </lineage>
</organism>
<protein>
    <submittedName>
        <fullName evidence="4">Uncharacterized protein</fullName>
    </submittedName>
</protein>
<comment type="similarity">
    <text evidence="1">Belongs to the peptidase S8 family.</text>
</comment>
<keyword evidence="3" id="KW-0472">Membrane</keyword>
<dbReference type="GO" id="GO:0004252">
    <property type="term" value="F:serine-type endopeptidase activity"/>
    <property type="evidence" value="ECO:0007669"/>
    <property type="project" value="InterPro"/>
</dbReference>
<dbReference type="GO" id="GO:0006508">
    <property type="term" value="P:proteolysis"/>
    <property type="evidence" value="ECO:0007669"/>
    <property type="project" value="InterPro"/>
</dbReference>
<comment type="caution">
    <text evidence="4">The sequence shown here is derived from an EMBL/GenBank/DDBJ whole genome shotgun (WGS) entry which is preliminary data.</text>
</comment>
<keyword evidence="3" id="KW-0812">Transmembrane</keyword>
<keyword evidence="2" id="KW-0732">Signal</keyword>
<dbReference type="Proteomes" id="UP001234787">
    <property type="component" value="Unassembled WGS sequence"/>
</dbReference>
<name>A0AAD3NUF3_CRYJA</name>
<dbReference type="SUPFAM" id="SSF52743">
    <property type="entry name" value="Subtilisin-like"/>
    <property type="match status" value="1"/>
</dbReference>
<evidence type="ECO:0000256" key="1">
    <source>
        <dbReference type="ARBA" id="ARBA00011073"/>
    </source>
</evidence>
<dbReference type="EMBL" id="BSEH01000294">
    <property type="protein sequence ID" value="GLJ58169.1"/>
    <property type="molecule type" value="Genomic_DNA"/>
</dbReference>
<dbReference type="InterPro" id="IPR036852">
    <property type="entry name" value="Peptidase_S8/S53_dom_sf"/>
</dbReference>
<feature type="transmembrane region" description="Helical" evidence="3">
    <location>
        <begin position="82"/>
        <end position="104"/>
    </location>
</feature>